<name>A0A1E4T2A8_9ASCO</name>
<sequence length="53" mass="6067">MHSLIIVSAQFQSHRLHQPRQYNCNPRLHPNEGTQSGTSGLDVYNLARMIVHL</sequence>
<gene>
    <name evidence="1" type="ORF">CANARDRAFT_27959</name>
</gene>
<evidence type="ECO:0000313" key="1">
    <source>
        <dbReference type="EMBL" id="ODV85885.1"/>
    </source>
</evidence>
<evidence type="ECO:0000313" key="2">
    <source>
        <dbReference type="Proteomes" id="UP000094801"/>
    </source>
</evidence>
<reference evidence="2" key="1">
    <citation type="submission" date="2016-04" db="EMBL/GenBank/DDBJ databases">
        <title>Comparative genomics of biotechnologically important yeasts.</title>
        <authorList>
            <consortium name="DOE Joint Genome Institute"/>
            <person name="Riley R."/>
            <person name="Haridas S."/>
            <person name="Wolfe K.H."/>
            <person name="Lopes M.R."/>
            <person name="Hittinger C.T."/>
            <person name="Goker M."/>
            <person name="Salamov A."/>
            <person name="Wisecaver J."/>
            <person name="Long T.M."/>
            <person name="Aerts A.L."/>
            <person name="Barry K."/>
            <person name="Choi C."/>
            <person name="Clum A."/>
            <person name="Coughlan A.Y."/>
            <person name="Deshpande S."/>
            <person name="Douglass A.P."/>
            <person name="Hanson S.J."/>
            <person name="Klenk H.-P."/>
            <person name="Labutti K."/>
            <person name="Lapidus A."/>
            <person name="Lindquist E."/>
            <person name="Lipzen A."/>
            <person name="Meier-Kolthoff J.P."/>
            <person name="Ohm R.A."/>
            <person name="Otillar R.P."/>
            <person name="Pangilinan J."/>
            <person name="Peng Y."/>
            <person name="Rokas A."/>
            <person name="Rosa C.A."/>
            <person name="Scheuner C."/>
            <person name="Sibirny A.A."/>
            <person name="Slot J.C."/>
            <person name="Stielow J.B."/>
            <person name="Sun H."/>
            <person name="Kurtzman C.P."/>
            <person name="Blackwell M."/>
            <person name="Grigoriev I.V."/>
            <person name="Jeffries T.W."/>
        </authorList>
    </citation>
    <scope>NUCLEOTIDE SEQUENCE [LARGE SCALE GENOMIC DNA]</scope>
    <source>
        <strain evidence="2">NRRL YB-2248</strain>
    </source>
</reference>
<accession>A0A1E4T2A8</accession>
<dbReference type="AlphaFoldDB" id="A0A1E4T2A8"/>
<keyword evidence="2" id="KW-1185">Reference proteome</keyword>
<dbReference type="Proteomes" id="UP000094801">
    <property type="component" value="Unassembled WGS sequence"/>
</dbReference>
<dbReference type="EMBL" id="KV453851">
    <property type="protein sequence ID" value="ODV85885.1"/>
    <property type="molecule type" value="Genomic_DNA"/>
</dbReference>
<protein>
    <submittedName>
        <fullName evidence="1">Uncharacterized protein</fullName>
    </submittedName>
</protein>
<proteinExistence type="predicted"/>
<organism evidence="1 2">
    <name type="scientific">[Candida] arabinofermentans NRRL YB-2248</name>
    <dbReference type="NCBI Taxonomy" id="983967"/>
    <lineage>
        <taxon>Eukaryota</taxon>
        <taxon>Fungi</taxon>
        <taxon>Dikarya</taxon>
        <taxon>Ascomycota</taxon>
        <taxon>Saccharomycotina</taxon>
        <taxon>Pichiomycetes</taxon>
        <taxon>Pichiales</taxon>
        <taxon>Pichiaceae</taxon>
        <taxon>Ogataea</taxon>
        <taxon>Ogataea/Candida clade</taxon>
    </lineage>
</organism>